<protein>
    <recommendedName>
        <fullName evidence="1">Lon N-terminal domain-containing protein</fullName>
    </recommendedName>
</protein>
<evidence type="ECO:0000259" key="1">
    <source>
        <dbReference type="Pfam" id="PF02190"/>
    </source>
</evidence>
<dbReference type="AlphaFoldDB" id="A0A251RJ40"/>
<dbReference type="PANTHER" id="PTHR46732">
    <property type="entry name" value="ATP-DEPENDENT PROTEASE LA (LON) DOMAIN PROTEIN"/>
    <property type="match status" value="1"/>
</dbReference>
<evidence type="ECO:0000313" key="2">
    <source>
        <dbReference type="EMBL" id="ONI35810.1"/>
    </source>
</evidence>
<organism evidence="2 3">
    <name type="scientific">Prunus persica</name>
    <name type="common">Peach</name>
    <name type="synonym">Amygdalus persica</name>
    <dbReference type="NCBI Taxonomy" id="3760"/>
    <lineage>
        <taxon>Eukaryota</taxon>
        <taxon>Viridiplantae</taxon>
        <taxon>Streptophyta</taxon>
        <taxon>Embryophyta</taxon>
        <taxon>Tracheophyta</taxon>
        <taxon>Spermatophyta</taxon>
        <taxon>Magnoliopsida</taxon>
        <taxon>eudicotyledons</taxon>
        <taxon>Gunneridae</taxon>
        <taxon>Pentapetalae</taxon>
        <taxon>rosids</taxon>
        <taxon>fabids</taxon>
        <taxon>Rosales</taxon>
        <taxon>Rosaceae</taxon>
        <taxon>Amygdaloideae</taxon>
        <taxon>Amygdaleae</taxon>
        <taxon>Prunus</taxon>
    </lineage>
</organism>
<evidence type="ECO:0000313" key="3">
    <source>
        <dbReference type="Proteomes" id="UP000006882"/>
    </source>
</evidence>
<dbReference type="InterPro" id="IPR046336">
    <property type="entry name" value="Lon_prtase_N_sf"/>
</dbReference>
<dbReference type="InterPro" id="IPR015947">
    <property type="entry name" value="PUA-like_sf"/>
</dbReference>
<dbReference type="Gramene" id="ONI35810">
    <property type="protein sequence ID" value="ONI35810"/>
    <property type="gene ID" value="PRUPE_1G555700"/>
</dbReference>
<dbReference type="InterPro" id="IPR003111">
    <property type="entry name" value="Lon_prtase_N"/>
</dbReference>
<dbReference type="Pfam" id="PF02190">
    <property type="entry name" value="LON_substr_bdg"/>
    <property type="match status" value="1"/>
</dbReference>
<name>A0A251RJ40_PRUPE</name>
<dbReference type="PANTHER" id="PTHR46732:SF5">
    <property type="entry name" value="ATP-DEPENDENT PROTEASE LA (LON) DOMAIN PROTEIN"/>
    <property type="match status" value="1"/>
</dbReference>
<dbReference type="SUPFAM" id="SSF88697">
    <property type="entry name" value="PUA domain-like"/>
    <property type="match status" value="1"/>
</dbReference>
<feature type="domain" description="Lon N-terminal" evidence="1">
    <location>
        <begin position="53"/>
        <end position="227"/>
    </location>
</feature>
<gene>
    <name evidence="2" type="ORF">PRUPE_1G555700</name>
</gene>
<reference evidence="2 3" key="1">
    <citation type="journal article" date="2013" name="Nat. Genet.">
        <title>The high-quality draft genome of peach (Prunus persica) identifies unique patterns of genetic diversity, domestication and genome evolution.</title>
        <authorList>
            <consortium name="International Peach Genome Initiative"/>
            <person name="Verde I."/>
            <person name="Abbott A.G."/>
            <person name="Scalabrin S."/>
            <person name="Jung S."/>
            <person name="Shu S."/>
            <person name="Marroni F."/>
            <person name="Zhebentyayeva T."/>
            <person name="Dettori M.T."/>
            <person name="Grimwood J."/>
            <person name="Cattonaro F."/>
            <person name="Zuccolo A."/>
            <person name="Rossini L."/>
            <person name="Jenkins J."/>
            <person name="Vendramin E."/>
            <person name="Meisel L.A."/>
            <person name="Decroocq V."/>
            <person name="Sosinski B."/>
            <person name="Prochnik S."/>
            <person name="Mitros T."/>
            <person name="Policriti A."/>
            <person name="Cipriani G."/>
            <person name="Dondini L."/>
            <person name="Ficklin S."/>
            <person name="Goodstein D.M."/>
            <person name="Xuan P."/>
            <person name="Del Fabbro C."/>
            <person name="Aramini V."/>
            <person name="Copetti D."/>
            <person name="Gonzalez S."/>
            <person name="Horner D.S."/>
            <person name="Falchi R."/>
            <person name="Lucas S."/>
            <person name="Mica E."/>
            <person name="Maldonado J."/>
            <person name="Lazzari B."/>
            <person name="Bielenberg D."/>
            <person name="Pirona R."/>
            <person name="Miculan M."/>
            <person name="Barakat A."/>
            <person name="Testolin R."/>
            <person name="Stella A."/>
            <person name="Tartarini S."/>
            <person name="Tonutti P."/>
            <person name="Arus P."/>
            <person name="Orellana A."/>
            <person name="Wells C."/>
            <person name="Main D."/>
            <person name="Vizzotto G."/>
            <person name="Silva H."/>
            <person name="Salamini F."/>
            <person name="Schmutz J."/>
            <person name="Morgante M."/>
            <person name="Rokhsar D.S."/>
        </authorList>
    </citation>
    <scope>NUCLEOTIDE SEQUENCE [LARGE SCALE GENOMIC DNA]</scope>
    <source>
        <strain evidence="3">cv. Nemared</strain>
    </source>
</reference>
<sequence>MNCTAFNLTPSSPFFPEKNSRLIARTRTHDFGFTGKRLKRCRMVAMATSLELELPLLPFSLNEVLVPSESKTLHLYEARYLGLLEESLMRKNKLFVHFVLDPIIVENSTEEASFAARNGCLVFIENVERLEVGALVSIRGIGRVKIVKFVQAPKEAQLQTRIANSLMWTEKELLLHCNEAFFPSLAERVSFAALQPISGSTESELLKLQQEKLRAMDLRDSFQRLDNSLEFVKDNISRVAAKLAIQSVEMQ</sequence>
<proteinExistence type="predicted"/>
<accession>A0A251RJ40</accession>
<dbReference type="EMBL" id="CM007651">
    <property type="protein sequence ID" value="ONI35810.1"/>
    <property type="molecule type" value="Genomic_DNA"/>
</dbReference>
<dbReference type="Proteomes" id="UP000006882">
    <property type="component" value="Chromosome G1"/>
</dbReference>
<dbReference type="Gene3D" id="2.30.130.40">
    <property type="entry name" value="LON domain-like"/>
    <property type="match status" value="1"/>
</dbReference>
<keyword evidence="3" id="KW-1185">Reference proteome</keyword>